<reference evidence="2" key="1">
    <citation type="journal article" date="2019" name="Int. J. Syst. Evol. Microbiol.">
        <title>The Global Catalogue of Microorganisms (GCM) 10K type strain sequencing project: providing services to taxonomists for standard genome sequencing and annotation.</title>
        <authorList>
            <consortium name="The Broad Institute Genomics Platform"/>
            <consortium name="The Broad Institute Genome Sequencing Center for Infectious Disease"/>
            <person name="Wu L."/>
            <person name="Ma J."/>
        </authorList>
    </citation>
    <scope>NUCLEOTIDE SEQUENCE [LARGE SCALE GENOMIC DNA]</scope>
    <source>
        <strain evidence="2">CCUG 36956</strain>
    </source>
</reference>
<organism evidence="1 2">
    <name type="scientific">Nocardia lasii</name>
    <dbReference type="NCBI Taxonomy" id="1616107"/>
    <lineage>
        <taxon>Bacteria</taxon>
        <taxon>Bacillati</taxon>
        <taxon>Actinomycetota</taxon>
        <taxon>Actinomycetes</taxon>
        <taxon>Mycobacteriales</taxon>
        <taxon>Nocardiaceae</taxon>
        <taxon>Nocardia</taxon>
    </lineage>
</organism>
<evidence type="ECO:0000313" key="2">
    <source>
        <dbReference type="Proteomes" id="UP001596223"/>
    </source>
</evidence>
<accession>A0ABW1JVL2</accession>
<keyword evidence="2" id="KW-1185">Reference proteome</keyword>
<dbReference type="Proteomes" id="UP001596223">
    <property type="component" value="Unassembled WGS sequence"/>
</dbReference>
<name>A0ABW1JVL2_9NOCA</name>
<evidence type="ECO:0000313" key="1">
    <source>
        <dbReference type="EMBL" id="MFC6013496.1"/>
    </source>
</evidence>
<sequence>MTKRLIEIDDELLESAQDALGTTGVSDTVRAALNSAVVARARAAEVEWLAEGGMAEMADKERRDDVWR</sequence>
<dbReference type="EMBL" id="JBHSQN010000014">
    <property type="protein sequence ID" value="MFC6013496.1"/>
    <property type="molecule type" value="Genomic_DNA"/>
</dbReference>
<comment type="caution">
    <text evidence="1">The sequence shown here is derived from an EMBL/GenBank/DDBJ whole genome shotgun (WGS) entry which is preliminary data.</text>
</comment>
<proteinExistence type="predicted"/>
<dbReference type="RefSeq" id="WP_378608516.1">
    <property type="nucleotide sequence ID" value="NZ_JBHSQN010000014.1"/>
</dbReference>
<protein>
    <submittedName>
        <fullName evidence="1">DUF2191 domain-containing protein</fullName>
    </submittedName>
</protein>
<gene>
    <name evidence="1" type="ORF">ACFP3H_20770</name>
</gene>